<dbReference type="InterPro" id="IPR023380">
    <property type="entry name" value="DsbB-like_sf"/>
</dbReference>
<evidence type="ECO:0000256" key="5">
    <source>
        <dbReference type="ARBA" id="ARBA00022982"/>
    </source>
</evidence>
<dbReference type="PANTHER" id="PTHR43469">
    <property type="entry name" value="DISULFIDE FORMATION PROTEIN-RELATED"/>
    <property type="match status" value="1"/>
</dbReference>
<keyword evidence="3" id="KW-0813">Transport</keyword>
<dbReference type="GO" id="GO:0016020">
    <property type="term" value="C:membrane"/>
    <property type="evidence" value="ECO:0007669"/>
    <property type="project" value="UniProtKB-SubCell"/>
</dbReference>
<evidence type="ECO:0000256" key="1">
    <source>
        <dbReference type="ARBA" id="ARBA00004141"/>
    </source>
</evidence>
<keyword evidence="11" id="KW-0676">Redox-active center</keyword>
<feature type="transmembrane region" description="Helical" evidence="12">
    <location>
        <begin position="94"/>
        <end position="114"/>
    </location>
</feature>
<organism evidence="13">
    <name type="scientific">freshwater metagenome</name>
    <dbReference type="NCBI Taxonomy" id="449393"/>
    <lineage>
        <taxon>unclassified sequences</taxon>
        <taxon>metagenomes</taxon>
        <taxon>ecological metagenomes</taxon>
    </lineage>
</organism>
<dbReference type="GO" id="GO:0006457">
    <property type="term" value="P:protein folding"/>
    <property type="evidence" value="ECO:0007669"/>
    <property type="project" value="InterPro"/>
</dbReference>
<evidence type="ECO:0000256" key="7">
    <source>
        <dbReference type="ARBA" id="ARBA00023002"/>
    </source>
</evidence>
<evidence type="ECO:0000256" key="3">
    <source>
        <dbReference type="ARBA" id="ARBA00022448"/>
    </source>
</evidence>
<accession>A0A6J7W102</accession>
<feature type="transmembrane region" description="Helical" evidence="12">
    <location>
        <begin position="126"/>
        <end position="145"/>
    </location>
</feature>
<dbReference type="GO" id="GO:0015035">
    <property type="term" value="F:protein-disulfide reductase activity"/>
    <property type="evidence" value="ECO:0007669"/>
    <property type="project" value="InterPro"/>
</dbReference>
<evidence type="ECO:0000256" key="10">
    <source>
        <dbReference type="ARBA" id="ARBA00023186"/>
    </source>
</evidence>
<feature type="transmembrane region" description="Helical" evidence="12">
    <location>
        <begin position="152"/>
        <end position="170"/>
    </location>
</feature>
<evidence type="ECO:0000256" key="2">
    <source>
        <dbReference type="ARBA" id="ARBA00007602"/>
    </source>
</evidence>
<gene>
    <name evidence="13" type="ORF">UFOPK4422_01515</name>
</gene>
<evidence type="ECO:0000256" key="8">
    <source>
        <dbReference type="ARBA" id="ARBA00023136"/>
    </source>
</evidence>
<keyword evidence="7" id="KW-0560">Oxidoreductase</keyword>
<evidence type="ECO:0000256" key="12">
    <source>
        <dbReference type="SAM" id="Phobius"/>
    </source>
</evidence>
<comment type="similarity">
    <text evidence="2">Belongs to the DsbB family. BdbC subfamily.</text>
</comment>
<keyword evidence="8 12" id="KW-0472">Membrane</keyword>
<keyword evidence="6 12" id="KW-1133">Transmembrane helix</keyword>
<feature type="transmembrane region" description="Helical" evidence="12">
    <location>
        <begin position="36"/>
        <end position="53"/>
    </location>
</feature>
<feature type="transmembrane region" description="Helical" evidence="12">
    <location>
        <begin position="59"/>
        <end position="82"/>
    </location>
</feature>
<name>A0A6J7W102_9ZZZZ</name>
<reference evidence="13" key="1">
    <citation type="submission" date="2020-05" db="EMBL/GenBank/DDBJ databases">
        <authorList>
            <person name="Chiriac C."/>
            <person name="Salcher M."/>
            <person name="Ghai R."/>
            <person name="Kavagutti S V."/>
        </authorList>
    </citation>
    <scope>NUCLEOTIDE SEQUENCE</scope>
</reference>
<dbReference type="PANTHER" id="PTHR43469:SF1">
    <property type="entry name" value="SPBETA PROPHAGE-DERIVED DISULFIDE BOND FORMATION PROTEIN B"/>
    <property type="match status" value="1"/>
</dbReference>
<comment type="subcellular location">
    <subcellularLocation>
        <location evidence="1">Membrane</location>
        <topology evidence="1">Multi-pass membrane protein</topology>
    </subcellularLocation>
</comment>
<dbReference type="AlphaFoldDB" id="A0A6J7W102"/>
<evidence type="ECO:0000256" key="11">
    <source>
        <dbReference type="ARBA" id="ARBA00023284"/>
    </source>
</evidence>
<evidence type="ECO:0000313" key="13">
    <source>
        <dbReference type="EMBL" id="CAB5133910.1"/>
    </source>
</evidence>
<feature type="transmembrane region" description="Helical" evidence="12">
    <location>
        <begin position="196"/>
        <end position="218"/>
    </location>
</feature>
<evidence type="ECO:0000256" key="4">
    <source>
        <dbReference type="ARBA" id="ARBA00022692"/>
    </source>
</evidence>
<keyword evidence="5" id="KW-0249">Electron transport</keyword>
<dbReference type="Gene3D" id="1.20.1550.10">
    <property type="entry name" value="DsbB-like"/>
    <property type="match status" value="1"/>
</dbReference>
<keyword evidence="9" id="KW-1015">Disulfide bond</keyword>
<proteinExistence type="inferred from homology"/>
<dbReference type="EMBL" id="CAFBRX010000204">
    <property type="protein sequence ID" value="CAB5133910.1"/>
    <property type="molecule type" value="Genomic_DNA"/>
</dbReference>
<dbReference type="InterPro" id="IPR003752">
    <property type="entry name" value="DiS_bond_form_DsbB/BdbC"/>
</dbReference>
<protein>
    <submittedName>
        <fullName evidence="13">Unannotated protein</fullName>
    </submittedName>
</protein>
<keyword evidence="10" id="KW-0143">Chaperone</keyword>
<dbReference type="InterPro" id="IPR012187">
    <property type="entry name" value="Disulphide_bond_form_BdbC"/>
</dbReference>
<sequence>MITFPSVESCWNSSAEITTAVSACDSIGGTWGFNSFKVFILALGAGILTMVSVETVELFTSLLALVALVGGLGFALVGGYVAPTTTLVSEIRRLSLWLAWLVAAVATAGSLYFSEVAHYAPCRLCWFQRICMYPLAGILLIAAIRRDRNVRWYALPLLIAGVCLSGYHYLIEWKPSLGDGACGIGPSCTDVWFRRMGFVTLAFMALCGFIAIVALLFMSTPSDDLERQATDGSEISTK</sequence>
<evidence type="ECO:0000256" key="6">
    <source>
        <dbReference type="ARBA" id="ARBA00022989"/>
    </source>
</evidence>
<dbReference type="Pfam" id="PF02600">
    <property type="entry name" value="DsbB"/>
    <property type="match status" value="1"/>
</dbReference>
<dbReference type="SUPFAM" id="SSF158442">
    <property type="entry name" value="DsbB-like"/>
    <property type="match status" value="1"/>
</dbReference>
<evidence type="ECO:0000256" key="9">
    <source>
        <dbReference type="ARBA" id="ARBA00023157"/>
    </source>
</evidence>
<keyword evidence="4 12" id="KW-0812">Transmembrane</keyword>